<evidence type="ECO:0000313" key="3">
    <source>
        <dbReference type="Proteomes" id="UP000318704"/>
    </source>
</evidence>
<proteinExistence type="predicted"/>
<evidence type="ECO:0000313" key="2">
    <source>
        <dbReference type="EMBL" id="QDT94618.1"/>
    </source>
</evidence>
<name>A0A517VNM9_9PLAN</name>
<dbReference type="KEGG" id="gaw:V144x_00480"/>
<organism evidence="2 3">
    <name type="scientific">Gimesia aquarii</name>
    <dbReference type="NCBI Taxonomy" id="2527964"/>
    <lineage>
        <taxon>Bacteria</taxon>
        <taxon>Pseudomonadati</taxon>
        <taxon>Planctomycetota</taxon>
        <taxon>Planctomycetia</taxon>
        <taxon>Planctomycetales</taxon>
        <taxon>Planctomycetaceae</taxon>
        <taxon>Gimesia</taxon>
    </lineage>
</organism>
<gene>
    <name evidence="2" type="ORF">V144x_00480</name>
</gene>
<dbReference type="AlphaFoldDB" id="A0A517VNM9"/>
<feature type="domain" description="ARG and Rhodanese-Phosphatase-superfamily-associated" evidence="1">
    <location>
        <begin position="15"/>
        <end position="297"/>
    </location>
</feature>
<sequence>MRHNHSKSKPRLENIALKGLTLAPSQVFGGVRLVPVLRKDVREDLRLTRRSYDEDLAAVQLSSNTAYYSYIPHAFIADWSNDGSPAVAYGTQVRSNKSTKTSDGKVHDLGFMTARVMKKMRAREDKNRLRFLPMDVSMEGFLSLHFGGPDVAWEEYSRAAIRDGLSPRSESSIPGRWIKGLEDALRVFEIHSTQVGSLVFVADALASAFIVPHPDDYRALHATLLTDDYGELLYYYGLYAQENTILPDSIDPNAVHSLKDLRAEVTRVRSDWSKLHSLMSNNLLECPVRSEMVYNMGPFQLHRFMTELNPKAENHIGEAIVRKNGTLEYLKSYRLSAAQCLRAYLLMQLANTNWSLEACAKELNCTRNEFIFRLENAGFGYLLHQHVLEKARSEKR</sequence>
<accession>A0A517VNM9</accession>
<dbReference type="Proteomes" id="UP000318704">
    <property type="component" value="Chromosome"/>
</dbReference>
<dbReference type="InterPro" id="IPR054346">
    <property type="entry name" value="ARPP-2"/>
</dbReference>
<dbReference type="Pfam" id="PF22549">
    <property type="entry name" value="ARPP-2"/>
    <property type="match status" value="1"/>
</dbReference>
<reference evidence="2 3" key="1">
    <citation type="submission" date="2019-03" db="EMBL/GenBank/DDBJ databases">
        <title>Deep-cultivation of Planctomycetes and their phenomic and genomic characterization uncovers novel biology.</title>
        <authorList>
            <person name="Wiegand S."/>
            <person name="Jogler M."/>
            <person name="Boedeker C."/>
            <person name="Pinto D."/>
            <person name="Vollmers J."/>
            <person name="Rivas-Marin E."/>
            <person name="Kohn T."/>
            <person name="Peeters S.H."/>
            <person name="Heuer A."/>
            <person name="Rast P."/>
            <person name="Oberbeckmann S."/>
            <person name="Bunk B."/>
            <person name="Jeske O."/>
            <person name="Meyerdierks A."/>
            <person name="Storesund J.E."/>
            <person name="Kallscheuer N."/>
            <person name="Luecker S."/>
            <person name="Lage O.M."/>
            <person name="Pohl T."/>
            <person name="Merkel B.J."/>
            <person name="Hornburger P."/>
            <person name="Mueller R.-W."/>
            <person name="Bruemmer F."/>
            <person name="Labrenz M."/>
            <person name="Spormann A.M."/>
            <person name="Op den Camp H."/>
            <person name="Overmann J."/>
            <person name="Amann R."/>
            <person name="Jetten M.S.M."/>
            <person name="Mascher T."/>
            <person name="Medema M.H."/>
            <person name="Devos D.P."/>
            <person name="Kaster A.-K."/>
            <person name="Ovreas L."/>
            <person name="Rohde M."/>
            <person name="Galperin M.Y."/>
            <person name="Jogler C."/>
        </authorList>
    </citation>
    <scope>NUCLEOTIDE SEQUENCE [LARGE SCALE GENOMIC DNA]</scope>
    <source>
        <strain evidence="2 3">V144</strain>
    </source>
</reference>
<dbReference type="RefSeq" id="WP_144979625.1">
    <property type="nucleotide sequence ID" value="NZ_CP037920.1"/>
</dbReference>
<dbReference type="EMBL" id="CP037920">
    <property type="protein sequence ID" value="QDT94618.1"/>
    <property type="molecule type" value="Genomic_DNA"/>
</dbReference>
<protein>
    <recommendedName>
        <fullName evidence="1">ARG and Rhodanese-Phosphatase-superfamily-associated domain-containing protein</fullName>
    </recommendedName>
</protein>
<evidence type="ECO:0000259" key="1">
    <source>
        <dbReference type="Pfam" id="PF22549"/>
    </source>
</evidence>